<comment type="caution">
    <text evidence="2">The sequence shown here is derived from an EMBL/GenBank/DDBJ whole genome shotgun (WGS) entry which is preliminary data.</text>
</comment>
<keyword evidence="2" id="KW-0378">Hydrolase</keyword>
<dbReference type="RefSeq" id="WP_339585996.1">
    <property type="nucleotide sequence ID" value="NZ_JBBHJZ010000001.1"/>
</dbReference>
<gene>
    <name evidence="2" type="ORF">WG901_05490</name>
</gene>
<accession>A0ABU8RSL3</accession>
<dbReference type="EMBL" id="JBBHJZ010000001">
    <property type="protein sequence ID" value="MEJ5976076.1"/>
    <property type="molecule type" value="Genomic_DNA"/>
</dbReference>
<proteinExistence type="predicted"/>
<feature type="chain" id="PRO_5046669912" evidence="1">
    <location>
        <begin position="44"/>
        <end position="174"/>
    </location>
</feature>
<dbReference type="GO" id="GO:0016787">
    <property type="term" value="F:hydrolase activity"/>
    <property type="evidence" value="ECO:0007669"/>
    <property type="project" value="UniProtKB-KW"/>
</dbReference>
<dbReference type="Proteomes" id="UP001361239">
    <property type="component" value="Unassembled WGS sequence"/>
</dbReference>
<organism evidence="2 3">
    <name type="scientific">Novosphingobium anseongense</name>
    <dbReference type="NCBI Taxonomy" id="3133436"/>
    <lineage>
        <taxon>Bacteria</taxon>
        <taxon>Pseudomonadati</taxon>
        <taxon>Pseudomonadota</taxon>
        <taxon>Alphaproteobacteria</taxon>
        <taxon>Sphingomonadales</taxon>
        <taxon>Sphingomonadaceae</taxon>
        <taxon>Novosphingobium</taxon>
    </lineage>
</organism>
<evidence type="ECO:0000313" key="2">
    <source>
        <dbReference type="EMBL" id="MEJ5976076.1"/>
    </source>
</evidence>
<reference evidence="2 3" key="1">
    <citation type="submission" date="2024-03" db="EMBL/GenBank/DDBJ databases">
        <authorList>
            <person name="Jo J.-H."/>
        </authorList>
    </citation>
    <scope>NUCLEOTIDE SEQUENCE [LARGE SCALE GENOMIC DNA]</scope>
    <source>
        <strain evidence="2 3">PS1R-30</strain>
    </source>
</reference>
<name>A0ABU8RSL3_9SPHN</name>
<sequence length="174" mass="18413">MTPNYTAARAADTKMLGSSLLGSTMLGLAALTLGIAAATPAHAAGSMSGAEKVRRLDIMLMVTGLRCRTTADNFQADYRRFTTNQLSDLNAANAELKGEMARRYGAAGAQRALDRLSTVMANGYGQGHPWLGCAELKSVARNLATVRGRATLEEAADQLLSDYGSTTRLAWAGR</sequence>
<keyword evidence="3" id="KW-1185">Reference proteome</keyword>
<feature type="signal peptide" evidence="1">
    <location>
        <begin position="1"/>
        <end position="43"/>
    </location>
</feature>
<evidence type="ECO:0000256" key="1">
    <source>
        <dbReference type="SAM" id="SignalP"/>
    </source>
</evidence>
<protein>
    <submittedName>
        <fullName evidence="2">S-adenosyl-L-homocysteine hydrolase</fullName>
    </submittedName>
</protein>
<evidence type="ECO:0000313" key="3">
    <source>
        <dbReference type="Proteomes" id="UP001361239"/>
    </source>
</evidence>
<keyword evidence="1" id="KW-0732">Signal</keyword>